<dbReference type="AlphaFoldDB" id="A0A5C5XNW0"/>
<evidence type="ECO:0000256" key="1">
    <source>
        <dbReference type="SAM" id="MobiDB-lite"/>
    </source>
</evidence>
<feature type="region of interest" description="Disordered" evidence="1">
    <location>
        <begin position="1"/>
        <end position="21"/>
    </location>
</feature>
<evidence type="ECO:0000313" key="2">
    <source>
        <dbReference type="EMBL" id="TWT64408.1"/>
    </source>
</evidence>
<gene>
    <name evidence="2" type="ORF">Pan54_51700</name>
</gene>
<organism evidence="2 3">
    <name type="scientific">Rubinisphaera italica</name>
    <dbReference type="NCBI Taxonomy" id="2527969"/>
    <lineage>
        <taxon>Bacteria</taxon>
        <taxon>Pseudomonadati</taxon>
        <taxon>Planctomycetota</taxon>
        <taxon>Planctomycetia</taxon>
        <taxon>Planctomycetales</taxon>
        <taxon>Planctomycetaceae</taxon>
        <taxon>Rubinisphaera</taxon>
    </lineage>
</organism>
<evidence type="ECO:0008006" key="4">
    <source>
        <dbReference type="Google" id="ProtNLM"/>
    </source>
</evidence>
<sequence length="449" mass="50048">MELDTNQSLATHWSQRPSEANWDPAQAVRWGGIGRSDREFVPLRYLLRDARQGVFAKAMEDGDVAVRTIGVRDINPVLSGEGERRLMSERAVRRHLASDGDVLVARVGRLGQASCVTGASSSLVPRDSVFVATPMRKSWGAGIAAALSTSVARDWMSDLFLGSRQASLTLEQLFDIPIPKPVEAEFEEVDDLVQRAGQLMSDGAGIVGQIRGEVGIALENAPTETLEKSTFWMDDIDELGAWSFQDVRRYWTRRRARAAVKSLQRLAEAVDLSSHRAKTEYGDPTPPFTIDSDDVRSHWYLALPRLRPGEPTDKPGTRRFFAVDREALLISTMGNIAAAPVLVPQMILDQTDEPLMVPISWLPFVGLRHPRSLAVVLDHPFLQLQRRLGASFSTVAHITKEEIETLLVPLIPEQQQERWEADLIDAQTKFIEASQIVDHVLAIAEEWYS</sequence>
<feature type="compositionally biased region" description="Polar residues" evidence="1">
    <location>
        <begin position="1"/>
        <end position="18"/>
    </location>
</feature>
<keyword evidence="3" id="KW-1185">Reference proteome</keyword>
<comment type="caution">
    <text evidence="2">The sequence shown here is derived from an EMBL/GenBank/DDBJ whole genome shotgun (WGS) entry which is preliminary data.</text>
</comment>
<evidence type="ECO:0000313" key="3">
    <source>
        <dbReference type="Proteomes" id="UP000316095"/>
    </source>
</evidence>
<name>A0A5C5XNW0_9PLAN</name>
<dbReference type="EMBL" id="SJPG01000001">
    <property type="protein sequence ID" value="TWT64408.1"/>
    <property type="molecule type" value="Genomic_DNA"/>
</dbReference>
<dbReference type="Proteomes" id="UP000316095">
    <property type="component" value="Unassembled WGS sequence"/>
</dbReference>
<reference evidence="2 3" key="1">
    <citation type="submission" date="2019-02" db="EMBL/GenBank/DDBJ databases">
        <title>Deep-cultivation of Planctomycetes and their phenomic and genomic characterization uncovers novel biology.</title>
        <authorList>
            <person name="Wiegand S."/>
            <person name="Jogler M."/>
            <person name="Boedeker C."/>
            <person name="Pinto D."/>
            <person name="Vollmers J."/>
            <person name="Rivas-Marin E."/>
            <person name="Kohn T."/>
            <person name="Peeters S.H."/>
            <person name="Heuer A."/>
            <person name="Rast P."/>
            <person name="Oberbeckmann S."/>
            <person name="Bunk B."/>
            <person name="Jeske O."/>
            <person name="Meyerdierks A."/>
            <person name="Storesund J.E."/>
            <person name="Kallscheuer N."/>
            <person name="Luecker S."/>
            <person name="Lage O.M."/>
            <person name="Pohl T."/>
            <person name="Merkel B.J."/>
            <person name="Hornburger P."/>
            <person name="Mueller R.-W."/>
            <person name="Bruemmer F."/>
            <person name="Labrenz M."/>
            <person name="Spormann A.M."/>
            <person name="Op Den Camp H."/>
            <person name="Overmann J."/>
            <person name="Amann R."/>
            <person name="Jetten M.S.M."/>
            <person name="Mascher T."/>
            <person name="Medema M.H."/>
            <person name="Devos D.P."/>
            <person name="Kaster A.-K."/>
            <person name="Ovreas L."/>
            <person name="Rohde M."/>
            <person name="Galperin M.Y."/>
            <person name="Jogler C."/>
        </authorList>
    </citation>
    <scope>NUCLEOTIDE SEQUENCE [LARGE SCALE GENOMIC DNA]</scope>
    <source>
        <strain evidence="2 3">Pan54</strain>
    </source>
</reference>
<dbReference type="RefSeq" id="WP_146506123.1">
    <property type="nucleotide sequence ID" value="NZ_SJPG01000001.1"/>
</dbReference>
<protein>
    <recommendedName>
        <fullName evidence="4">EcoKI restriction-modification system protein HsdS</fullName>
    </recommendedName>
</protein>
<dbReference type="SUPFAM" id="SSF116734">
    <property type="entry name" value="DNA methylase specificity domain"/>
    <property type="match status" value="1"/>
</dbReference>
<proteinExistence type="predicted"/>
<accession>A0A5C5XNW0</accession>